<dbReference type="GO" id="GO:0004664">
    <property type="term" value="F:prephenate dehydratase activity"/>
    <property type="evidence" value="ECO:0007669"/>
    <property type="project" value="UniProtKB-EC"/>
</dbReference>
<dbReference type="Proteomes" id="UP000298138">
    <property type="component" value="Unassembled WGS sequence"/>
</dbReference>
<proteinExistence type="predicted"/>
<dbReference type="Pfam" id="PF00800">
    <property type="entry name" value="PDT"/>
    <property type="match status" value="1"/>
</dbReference>
<comment type="catalytic activity">
    <reaction evidence="7">
        <text>prephenate + H(+) = 3-phenylpyruvate + CO2 + H2O</text>
        <dbReference type="Rhea" id="RHEA:21648"/>
        <dbReference type="ChEBI" id="CHEBI:15377"/>
        <dbReference type="ChEBI" id="CHEBI:15378"/>
        <dbReference type="ChEBI" id="CHEBI:16526"/>
        <dbReference type="ChEBI" id="CHEBI:18005"/>
        <dbReference type="ChEBI" id="CHEBI:29934"/>
        <dbReference type="EC" id="4.2.1.51"/>
    </reaction>
</comment>
<dbReference type="InterPro" id="IPR008242">
    <property type="entry name" value="Chor_mutase/pphenate_deHydtase"/>
</dbReference>
<evidence type="ECO:0000256" key="7">
    <source>
        <dbReference type="ARBA" id="ARBA00047848"/>
    </source>
</evidence>
<evidence type="ECO:0000256" key="4">
    <source>
        <dbReference type="ARBA" id="ARBA00023141"/>
    </source>
</evidence>
<dbReference type="NCBIfam" id="NF008865">
    <property type="entry name" value="PRK11898.1"/>
    <property type="match status" value="1"/>
</dbReference>
<dbReference type="SUPFAM" id="SSF53850">
    <property type="entry name" value="Periplasmic binding protein-like II"/>
    <property type="match status" value="1"/>
</dbReference>
<comment type="pathway">
    <text evidence="1">Amino-acid biosynthesis; L-phenylalanine biosynthesis; phenylpyruvate from prephenate: step 1/1.</text>
</comment>
<dbReference type="FunCoup" id="A0A4S2MRS3">
    <property type="interactions" value="118"/>
</dbReference>
<evidence type="ECO:0000313" key="10">
    <source>
        <dbReference type="EMBL" id="TGZ78869.1"/>
    </source>
</evidence>
<keyword evidence="3" id="KW-0028">Amino-acid biosynthesis</keyword>
<dbReference type="PROSITE" id="PS51171">
    <property type="entry name" value="PREPHENATE_DEHYDR_3"/>
    <property type="match status" value="1"/>
</dbReference>
<dbReference type="PANTHER" id="PTHR21022:SF19">
    <property type="entry name" value="PREPHENATE DEHYDRATASE-RELATED"/>
    <property type="match status" value="1"/>
</dbReference>
<feature type="domain" description="ACT" evidence="9">
    <location>
        <begin position="241"/>
        <end position="318"/>
    </location>
</feature>
<dbReference type="UniPathway" id="UPA00121">
    <property type="reaction ID" value="UER00345"/>
</dbReference>
<dbReference type="Gene3D" id="3.40.190.10">
    <property type="entry name" value="Periplasmic binding protein-like II"/>
    <property type="match status" value="2"/>
</dbReference>
<dbReference type="EC" id="4.2.1.51" evidence="2"/>
<dbReference type="OrthoDB" id="983542at2759"/>
<reference evidence="10 11" key="1">
    <citation type="submission" date="2019-04" db="EMBL/GenBank/DDBJ databases">
        <title>Comparative genomics and transcriptomics to analyze fruiting body development in filamentous ascomycetes.</title>
        <authorList>
            <consortium name="DOE Joint Genome Institute"/>
            <person name="Lutkenhaus R."/>
            <person name="Traeger S."/>
            <person name="Breuer J."/>
            <person name="Kuo A."/>
            <person name="Lipzen A."/>
            <person name="Pangilinan J."/>
            <person name="Dilworth D."/>
            <person name="Sandor L."/>
            <person name="Poggeler S."/>
            <person name="Barry K."/>
            <person name="Grigoriev I.V."/>
            <person name="Nowrousian M."/>
        </authorList>
    </citation>
    <scope>NUCLEOTIDE SEQUENCE [LARGE SCALE GENOMIC DNA]</scope>
    <source>
        <strain evidence="10 11">CBS 389.68</strain>
    </source>
</reference>
<dbReference type="STRING" id="341454.A0A4S2MRS3"/>
<dbReference type="PANTHER" id="PTHR21022">
    <property type="entry name" value="PREPHENATE DEHYDRATASE P PROTEIN"/>
    <property type="match status" value="1"/>
</dbReference>
<dbReference type="Pfam" id="PF01842">
    <property type="entry name" value="ACT"/>
    <property type="match status" value="1"/>
</dbReference>
<evidence type="ECO:0000259" key="9">
    <source>
        <dbReference type="PROSITE" id="PS51671"/>
    </source>
</evidence>
<dbReference type="InParanoid" id="A0A4S2MRS3"/>
<dbReference type="PIRSF" id="PIRSF001500">
    <property type="entry name" value="Chor_mut_pdt_Ppr"/>
    <property type="match status" value="1"/>
</dbReference>
<evidence type="ECO:0000313" key="11">
    <source>
        <dbReference type="Proteomes" id="UP000298138"/>
    </source>
</evidence>
<dbReference type="PROSITE" id="PS51671">
    <property type="entry name" value="ACT"/>
    <property type="match status" value="1"/>
</dbReference>
<sequence>MSSLASLPPDAPSVAFLGPTSTNTHQAALERFNVRTHKFVAQTTIGDIFTAVQTGSCQYGVVPFENSTNGSVIFTLDLFRAARTAYPNIRITGETYFHVHHCFLSLTPEIRDVKRIYSHQQAFGQCETWINSMVKGKEKIEVSSTARAAEIAKQEGVGAAAIASKLAADAHGLKVLARNIEDATNNTTRFFILERLPDEEVDGGGGGAAAPRAIEISQTKPRKGSLTHPSTGEGSRDKTLLCFTCDHEQPGALCDSLKVFKDKGLNLTGIQSRPSRTKNWSYIFFVEFVGHEEEPAVQEALKELEKFTQDMMVLGSYQDKSPKN</sequence>
<dbReference type="InterPro" id="IPR002912">
    <property type="entry name" value="ACT_dom"/>
</dbReference>
<evidence type="ECO:0000256" key="1">
    <source>
        <dbReference type="ARBA" id="ARBA00004741"/>
    </source>
</evidence>
<dbReference type="GO" id="GO:0009094">
    <property type="term" value="P:L-phenylalanine biosynthetic process"/>
    <property type="evidence" value="ECO:0007669"/>
    <property type="project" value="UniProtKB-UniPathway"/>
</dbReference>
<accession>A0A4S2MRS3</accession>
<keyword evidence="5" id="KW-0584">Phenylalanine biosynthesis</keyword>
<keyword evidence="4" id="KW-0057">Aromatic amino acid biosynthesis</keyword>
<dbReference type="CDD" id="cd13532">
    <property type="entry name" value="PBP2_PDT_like"/>
    <property type="match status" value="1"/>
</dbReference>
<evidence type="ECO:0000256" key="6">
    <source>
        <dbReference type="ARBA" id="ARBA00023239"/>
    </source>
</evidence>
<name>A0A4S2MRS3_9PEZI</name>
<protein>
    <recommendedName>
        <fullName evidence="2">prephenate dehydratase</fullName>
        <ecNumber evidence="2">4.2.1.51</ecNumber>
    </recommendedName>
</protein>
<gene>
    <name evidence="10" type="ORF">EX30DRAFT_373556</name>
</gene>
<feature type="domain" description="Prephenate dehydratase" evidence="8">
    <location>
        <begin position="13"/>
        <end position="195"/>
    </location>
</feature>
<dbReference type="EMBL" id="ML220137">
    <property type="protein sequence ID" value="TGZ78869.1"/>
    <property type="molecule type" value="Genomic_DNA"/>
</dbReference>
<dbReference type="InterPro" id="IPR001086">
    <property type="entry name" value="Preph_deHydtase"/>
</dbReference>
<organism evidence="10 11">
    <name type="scientific">Ascodesmis nigricans</name>
    <dbReference type="NCBI Taxonomy" id="341454"/>
    <lineage>
        <taxon>Eukaryota</taxon>
        <taxon>Fungi</taxon>
        <taxon>Dikarya</taxon>
        <taxon>Ascomycota</taxon>
        <taxon>Pezizomycotina</taxon>
        <taxon>Pezizomycetes</taxon>
        <taxon>Pezizales</taxon>
        <taxon>Ascodesmidaceae</taxon>
        <taxon>Ascodesmis</taxon>
    </lineage>
</organism>
<dbReference type="FunFam" id="3.40.190.10:FF:000034">
    <property type="entry name" value="Chorismate mutase/prephenate dehydratase"/>
    <property type="match status" value="1"/>
</dbReference>
<dbReference type="SUPFAM" id="SSF55021">
    <property type="entry name" value="ACT-like"/>
    <property type="match status" value="1"/>
</dbReference>
<keyword evidence="11" id="KW-1185">Reference proteome</keyword>
<dbReference type="Gene3D" id="3.30.70.260">
    <property type="match status" value="1"/>
</dbReference>
<evidence type="ECO:0000256" key="3">
    <source>
        <dbReference type="ARBA" id="ARBA00022605"/>
    </source>
</evidence>
<dbReference type="InterPro" id="IPR045865">
    <property type="entry name" value="ACT-like_dom_sf"/>
</dbReference>
<evidence type="ECO:0000259" key="8">
    <source>
        <dbReference type="PROSITE" id="PS51171"/>
    </source>
</evidence>
<keyword evidence="6" id="KW-0456">Lyase</keyword>
<dbReference type="CDD" id="cd04905">
    <property type="entry name" value="ACT_CM-PDT"/>
    <property type="match status" value="1"/>
</dbReference>
<evidence type="ECO:0000256" key="5">
    <source>
        <dbReference type="ARBA" id="ARBA00023222"/>
    </source>
</evidence>
<dbReference type="GO" id="GO:0005737">
    <property type="term" value="C:cytoplasm"/>
    <property type="evidence" value="ECO:0007669"/>
    <property type="project" value="TreeGrafter"/>
</dbReference>
<evidence type="ECO:0000256" key="2">
    <source>
        <dbReference type="ARBA" id="ARBA00013147"/>
    </source>
</evidence>
<dbReference type="AlphaFoldDB" id="A0A4S2MRS3"/>